<accession>A0ABQ4XEG1</accession>
<feature type="compositionally biased region" description="Acidic residues" evidence="1">
    <location>
        <begin position="18"/>
        <end position="39"/>
    </location>
</feature>
<reference evidence="2" key="1">
    <citation type="journal article" date="2022" name="Int. J. Mol. Sci.">
        <title>Draft Genome of Tanacetum Coccineum: Genomic Comparison of Closely Related Tanacetum-Family Plants.</title>
        <authorList>
            <person name="Yamashiro T."/>
            <person name="Shiraishi A."/>
            <person name="Nakayama K."/>
            <person name="Satake H."/>
        </authorList>
    </citation>
    <scope>NUCLEOTIDE SEQUENCE</scope>
</reference>
<gene>
    <name evidence="2" type="ORF">Tco_0678155</name>
</gene>
<sequence>MFYLPLHPPEFCSIGDELRDEDTKEDESSDTNDERENDEGQQQAVLVVDTAASEPLGLGYGAAKSRALQSTEEIAPSKYEVEQSSRSMPEHEGAERVSAFTQTILVTWVDPEDGKVYTDILTYVPLAAPVQTPPSPDWSLGSLPISPSSSIVPSPIASPVATPAATISVDEDHFLEVGVQLEIHGSILHDHTQHLDVLPPTLFEVYDRDLRELYTRSVAVRDAIFSQSYRFRSLVREQERATETFSATWRPVLALEAWAGQTDAQRQLAEEMRERLELADRVGRMEKTHESGEE</sequence>
<feature type="region of interest" description="Disordered" evidence="1">
    <location>
        <begin position="63"/>
        <end position="91"/>
    </location>
</feature>
<evidence type="ECO:0000256" key="1">
    <source>
        <dbReference type="SAM" id="MobiDB-lite"/>
    </source>
</evidence>
<protein>
    <submittedName>
        <fullName evidence="2">Uncharacterized protein</fullName>
    </submittedName>
</protein>
<dbReference type="Proteomes" id="UP001151760">
    <property type="component" value="Unassembled WGS sequence"/>
</dbReference>
<feature type="compositionally biased region" description="Basic and acidic residues" evidence="1">
    <location>
        <begin position="79"/>
        <end position="91"/>
    </location>
</feature>
<keyword evidence="3" id="KW-1185">Reference proteome</keyword>
<proteinExistence type="predicted"/>
<reference evidence="2" key="2">
    <citation type="submission" date="2022-01" db="EMBL/GenBank/DDBJ databases">
        <authorList>
            <person name="Yamashiro T."/>
            <person name="Shiraishi A."/>
            <person name="Satake H."/>
            <person name="Nakayama K."/>
        </authorList>
    </citation>
    <scope>NUCLEOTIDE SEQUENCE</scope>
</reference>
<feature type="region of interest" description="Disordered" evidence="1">
    <location>
        <begin position="1"/>
        <end position="44"/>
    </location>
</feature>
<comment type="caution">
    <text evidence="2">The sequence shown here is derived from an EMBL/GenBank/DDBJ whole genome shotgun (WGS) entry which is preliminary data.</text>
</comment>
<name>A0ABQ4XEG1_9ASTR</name>
<dbReference type="EMBL" id="BQNB010009442">
    <property type="protein sequence ID" value="GJS63591.1"/>
    <property type="molecule type" value="Genomic_DNA"/>
</dbReference>
<evidence type="ECO:0000313" key="2">
    <source>
        <dbReference type="EMBL" id="GJS63591.1"/>
    </source>
</evidence>
<evidence type="ECO:0000313" key="3">
    <source>
        <dbReference type="Proteomes" id="UP001151760"/>
    </source>
</evidence>
<organism evidence="2 3">
    <name type="scientific">Tanacetum coccineum</name>
    <dbReference type="NCBI Taxonomy" id="301880"/>
    <lineage>
        <taxon>Eukaryota</taxon>
        <taxon>Viridiplantae</taxon>
        <taxon>Streptophyta</taxon>
        <taxon>Embryophyta</taxon>
        <taxon>Tracheophyta</taxon>
        <taxon>Spermatophyta</taxon>
        <taxon>Magnoliopsida</taxon>
        <taxon>eudicotyledons</taxon>
        <taxon>Gunneridae</taxon>
        <taxon>Pentapetalae</taxon>
        <taxon>asterids</taxon>
        <taxon>campanulids</taxon>
        <taxon>Asterales</taxon>
        <taxon>Asteraceae</taxon>
        <taxon>Asteroideae</taxon>
        <taxon>Anthemideae</taxon>
        <taxon>Anthemidinae</taxon>
        <taxon>Tanacetum</taxon>
    </lineage>
</organism>